<dbReference type="AlphaFoldDB" id="A0A9P7ULW8"/>
<evidence type="ECO:0000313" key="2">
    <source>
        <dbReference type="EMBL" id="KAG7086600.1"/>
    </source>
</evidence>
<reference evidence="2" key="1">
    <citation type="journal article" date="2021" name="Genome Biol. Evol.">
        <title>The assembled and annotated genome of the fairy-ring fungus Marasmius oreades.</title>
        <authorList>
            <person name="Hiltunen M."/>
            <person name="Ament-Velasquez S.L."/>
            <person name="Johannesson H."/>
        </authorList>
    </citation>
    <scope>NUCLEOTIDE SEQUENCE</scope>
    <source>
        <strain evidence="2">03SP1</strain>
    </source>
</reference>
<accession>A0A9P7ULW8</accession>
<feature type="compositionally biased region" description="Basic and acidic residues" evidence="1">
    <location>
        <begin position="228"/>
        <end position="237"/>
    </location>
</feature>
<feature type="compositionally biased region" description="Pro residues" evidence="1">
    <location>
        <begin position="1"/>
        <end position="12"/>
    </location>
</feature>
<organism evidence="2 3">
    <name type="scientific">Marasmius oreades</name>
    <name type="common">fairy-ring Marasmius</name>
    <dbReference type="NCBI Taxonomy" id="181124"/>
    <lineage>
        <taxon>Eukaryota</taxon>
        <taxon>Fungi</taxon>
        <taxon>Dikarya</taxon>
        <taxon>Basidiomycota</taxon>
        <taxon>Agaricomycotina</taxon>
        <taxon>Agaricomycetes</taxon>
        <taxon>Agaricomycetidae</taxon>
        <taxon>Agaricales</taxon>
        <taxon>Marasmiineae</taxon>
        <taxon>Marasmiaceae</taxon>
        <taxon>Marasmius</taxon>
    </lineage>
</organism>
<gene>
    <name evidence="2" type="ORF">E1B28_002545</name>
</gene>
<comment type="caution">
    <text evidence="2">The sequence shown here is derived from an EMBL/GenBank/DDBJ whole genome shotgun (WGS) entry which is preliminary data.</text>
</comment>
<feature type="compositionally biased region" description="Polar residues" evidence="1">
    <location>
        <begin position="452"/>
        <end position="463"/>
    </location>
</feature>
<feature type="region of interest" description="Disordered" evidence="1">
    <location>
        <begin position="1"/>
        <end position="463"/>
    </location>
</feature>
<feature type="compositionally biased region" description="Low complexity" evidence="1">
    <location>
        <begin position="172"/>
        <end position="185"/>
    </location>
</feature>
<feature type="compositionally biased region" description="Polar residues" evidence="1">
    <location>
        <begin position="319"/>
        <end position="330"/>
    </location>
</feature>
<evidence type="ECO:0000313" key="3">
    <source>
        <dbReference type="Proteomes" id="UP001049176"/>
    </source>
</evidence>
<dbReference type="GeneID" id="66071621"/>
<sequence length="565" mass="64619">MADLPPRPTFEPPPDRPPRHLGPPGPDDRDRYPSSSYLPRGDHYESRRERESYHRDYDPRDRDHERDRVWNDRDRFPPRERSRFDEYDRRGPPPPPYRGSRDFDRRRSPPPRPSYDRDRDRDRPSYYRPRDRSPDRRDDWHRRRPLSPGPRYPDSYRHNSRSPPPRRRYSRSRSPPFRRTSSRSRSPPPPPKRLRLGNHSIGSPYSRSPSPRSRYRSPSPRRHQPPPYRDDRRRSLSPDRLSTRRHSRPPSRASRGSRRDSQVEFGEHVEGGRGSGSRTSEPVMERHRSRTRSPPRPSYQQRQLSISSPVSKGMVVDSGRQSPIPQSPLGTKNGDGDIQMIPTAPAETYERSPQFSSPRQPSPPREPRGAGELPRQPRMQMAQRGRGDFRGGSVGGVGRGVGGPFRGTGAEPPRGPRHRGPPTTSMINTTAAPSTSGGVNSQSPASAPYNGSAPTTPQIPSQAPTPVMEIVPYEQLLGEHSMYKQLKNAQTIIESQYKDKLNIEREYKNVYRATRRALHDFELSTIDLRASEVRRKATSAQLDLAREGALGIDYVGERNKVPVSV</sequence>
<feature type="compositionally biased region" description="Basic and acidic residues" evidence="1">
    <location>
        <begin position="40"/>
        <end position="91"/>
    </location>
</feature>
<name>A0A9P7ULW8_9AGAR</name>
<dbReference type="Proteomes" id="UP001049176">
    <property type="component" value="Chromosome 10"/>
</dbReference>
<proteinExistence type="predicted"/>
<feature type="compositionally biased region" description="Gly residues" evidence="1">
    <location>
        <begin position="390"/>
        <end position="406"/>
    </location>
</feature>
<dbReference type="OrthoDB" id="3269397at2759"/>
<keyword evidence="3" id="KW-1185">Reference proteome</keyword>
<feature type="compositionally biased region" description="Basic residues" evidence="1">
    <location>
        <begin position="213"/>
        <end position="224"/>
    </location>
</feature>
<feature type="compositionally biased region" description="Basic residues" evidence="1">
    <location>
        <begin position="158"/>
        <end position="171"/>
    </location>
</feature>
<feature type="compositionally biased region" description="Basic and acidic residues" evidence="1">
    <location>
        <begin position="114"/>
        <end position="141"/>
    </location>
</feature>
<dbReference type="EMBL" id="CM032190">
    <property type="protein sequence ID" value="KAG7086600.1"/>
    <property type="molecule type" value="Genomic_DNA"/>
</dbReference>
<evidence type="ECO:0000256" key="1">
    <source>
        <dbReference type="SAM" id="MobiDB-lite"/>
    </source>
</evidence>
<feature type="compositionally biased region" description="Polar residues" evidence="1">
    <location>
        <begin position="423"/>
        <end position="445"/>
    </location>
</feature>
<feature type="compositionally biased region" description="Basic and acidic residues" evidence="1">
    <location>
        <begin position="257"/>
        <end position="271"/>
    </location>
</feature>
<dbReference type="KEGG" id="more:E1B28_002545"/>
<feature type="compositionally biased region" description="Low complexity" evidence="1">
    <location>
        <begin position="203"/>
        <end position="212"/>
    </location>
</feature>
<protein>
    <submittedName>
        <fullName evidence="2">Uncharacterized protein</fullName>
    </submittedName>
</protein>
<dbReference type="RefSeq" id="XP_043003071.1">
    <property type="nucleotide sequence ID" value="XM_043159470.1"/>
</dbReference>